<dbReference type="EMBL" id="CAKOFQ010006703">
    <property type="protein sequence ID" value="CAH1962653.1"/>
    <property type="molecule type" value="Genomic_DNA"/>
</dbReference>
<evidence type="ECO:0000313" key="1">
    <source>
        <dbReference type="EMBL" id="CAH1962653.1"/>
    </source>
</evidence>
<proteinExistence type="predicted"/>
<sequence>MMLETSCSSCRLKLYGLHCMCPTRPTLYGYFSICVDHNGDDDHCFHVPHLADFIAQGYVIIDFFSMCLFWGGSQWHSEIYYVCFVFIF</sequence>
<reference evidence="1" key="1">
    <citation type="submission" date="2022-03" db="EMBL/GenBank/DDBJ databases">
        <authorList>
            <person name="Sayadi A."/>
        </authorList>
    </citation>
    <scope>NUCLEOTIDE SEQUENCE</scope>
</reference>
<dbReference type="Proteomes" id="UP001152888">
    <property type="component" value="Unassembled WGS sequence"/>
</dbReference>
<organism evidence="1 2">
    <name type="scientific">Acanthoscelides obtectus</name>
    <name type="common">Bean weevil</name>
    <name type="synonym">Bruchus obtectus</name>
    <dbReference type="NCBI Taxonomy" id="200917"/>
    <lineage>
        <taxon>Eukaryota</taxon>
        <taxon>Metazoa</taxon>
        <taxon>Ecdysozoa</taxon>
        <taxon>Arthropoda</taxon>
        <taxon>Hexapoda</taxon>
        <taxon>Insecta</taxon>
        <taxon>Pterygota</taxon>
        <taxon>Neoptera</taxon>
        <taxon>Endopterygota</taxon>
        <taxon>Coleoptera</taxon>
        <taxon>Polyphaga</taxon>
        <taxon>Cucujiformia</taxon>
        <taxon>Chrysomeloidea</taxon>
        <taxon>Chrysomelidae</taxon>
        <taxon>Bruchinae</taxon>
        <taxon>Bruchini</taxon>
        <taxon>Acanthoscelides</taxon>
    </lineage>
</organism>
<comment type="caution">
    <text evidence="1">The sequence shown here is derived from an EMBL/GenBank/DDBJ whole genome shotgun (WGS) entry which is preliminary data.</text>
</comment>
<evidence type="ECO:0000313" key="2">
    <source>
        <dbReference type="Proteomes" id="UP001152888"/>
    </source>
</evidence>
<protein>
    <submittedName>
        <fullName evidence="1">Uncharacterized protein</fullName>
    </submittedName>
</protein>
<gene>
    <name evidence="1" type="ORF">ACAOBT_LOCUS4781</name>
</gene>
<keyword evidence="2" id="KW-1185">Reference proteome</keyword>
<accession>A0A9P0JXR6</accession>
<name>A0A9P0JXR6_ACAOB</name>
<dbReference type="AlphaFoldDB" id="A0A9P0JXR6"/>